<evidence type="ECO:0000256" key="3">
    <source>
        <dbReference type="ARBA" id="ARBA00022723"/>
    </source>
</evidence>
<keyword evidence="8" id="KW-0238">DNA-binding</keyword>
<feature type="domain" description="C2H2-type" evidence="13">
    <location>
        <begin position="919"/>
        <end position="946"/>
    </location>
</feature>
<feature type="domain" description="C2H2-type" evidence="13">
    <location>
        <begin position="679"/>
        <end position="707"/>
    </location>
</feature>
<dbReference type="FunFam" id="3.30.160.60:FF:000100">
    <property type="entry name" value="Zinc finger 45-like"/>
    <property type="match status" value="1"/>
</dbReference>
<feature type="domain" description="C2H2-type" evidence="13">
    <location>
        <begin position="355"/>
        <end position="383"/>
    </location>
</feature>
<feature type="domain" description="C2H2-type" evidence="13">
    <location>
        <begin position="552"/>
        <end position="579"/>
    </location>
</feature>
<feature type="domain" description="C2H2-type" evidence="13">
    <location>
        <begin position="579"/>
        <end position="606"/>
    </location>
</feature>
<feature type="region of interest" description="Disordered" evidence="12">
    <location>
        <begin position="631"/>
        <end position="671"/>
    </location>
</feature>
<feature type="domain" description="C2H2-type" evidence="13">
    <location>
        <begin position="863"/>
        <end position="891"/>
    </location>
</feature>
<feature type="compositionally biased region" description="Polar residues" evidence="12">
    <location>
        <begin position="601"/>
        <end position="616"/>
    </location>
</feature>
<feature type="region of interest" description="Disordered" evidence="12">
    <location>
        <begin position="428"/>
        <end position="485"/>
    </location>
</feature>
<dbReference type="SUPFAM" id="SSF57667">
    <property type="entry name" value="beta-beta-alpha zinc fingers"/>
    <property type="match status" value="10"/>
</dbReference>
<feature type="domain" description="C2H2-type" evidence="13">
    <location>
        <begin position="763"/>
        <end position="790"/>
    </location>
</feature>
<keyword evidence="5 11" id="KW-0863">Zinc-finger</keyword>
<dbReference type="Pfam" id="PF13912">
    <property type="entry name" value="zf-C2H2_6"/>
    <property type="match status" value="2"/>
</dbReference>
<keyword evidence="9" id="KW-0804">Transcription</keyword>
<keyword evidence="3" id="KW-0479">Metal-binding</keyword>
<feature type="domain" description="C2H2-type" evidence="13">
    <location>
        <begin position="978"/>
        <end position="1005"/>
    </location>
</feature>
<feature type="domain" description="C2H2-type" evidence="13">
    <location>
        <begin position="383"/>
        <end position="410"/>
    </location>
</feature>
<dbReference type="PROSITE" id="PS00028">
    <property type="entry name" value="ZINC_FINGER_C2H2_1"/>
    <property type="match status" value="18"/>
</dbReference>
<dbReference type="FunFam" id="3.30.160.60:FF:002343">
    <property type="entry name" value="Zinc finger protein 33A"/>
    <property type="match status" value="3"/>
</dbReference>
<dbReference type="GO" id="GO:0043565">
    <property type="term" value="F:sequence-specific DNA binding"/>
    <property type="evidence" value="ECO:0007669"/>
    <property type="project" value="TreeGrafter"/>
</dbReference>
<proteinExistence type="inferred from homology"/>
<feature type="compositionally biased region" description="Basic and acidic residues" evidence="12">
    <location>
        <begin position="815"/>
        <end position="829"/>
    </location>
</feature>
<feature type="domain" description="C2H2-type" evidence="13">
    <location>
        <begin position="1091"/>
        <end position="1118"/>
    </location>
</feature>
<gene>
    <name evidence="14" type="primary">Nfu_g_1_007019</name>
</gene>
<feature type="domain" description="C2H2-type" evidence="13">
    <location>
        <begin position="1006"/>
        <end position="1033"/>
    </location>
</feature>
<accession>A0A1A8UZT0</accession>
<feature type="region of interest" description="Disordered" evidence="12">
    <location>
        <begin position="1132"/>
        <end position="1152"/>
    </location>
</feature>
<feature type="compositionally biased region" description="Polar residues" evidence="12">
    <location>
        <begin position="434"/>
        <end position="445"/>
    </location>
</feature>
<feature type="domain" description="C2H2-type" evidence="13">
    <location>
        <begin position="1119"/>
        <end position="1147"/>
    </location>
</feature>
<feature type="domain" description="C2H2-type" evidence="13">
    <location>
        <begin position="736"/>
        <end position="763"/>
    </location>
</feature>
<evidence type="ECO:0000256" key="9">
    <source>
        <dbReference type="ARBA" id="ARBA00023163"/>
    </source>
</evidence>
<dbReference type="GO" id="GO:0005634">
    <property type="term" value="C:nucleus"/>
    <property type="evidence" value="ECO:0007669"/>
    <property type="project" value="UniProtKB-SubCell"/>
</dbReference>
<dbReference type="Gene3D" id="3.30.160.60">
    <property type="entry name" value="Classic Zinc Finger"/>
    <property type="match status" value="18"/>
</dbReference>
<evidence type="ECO:0000256" key="10">
    <source>
        <dbReference type="ARBA" id="ARBA00023242"/>
    </source>
</evidence>
<feature type="domain" description="C2H2-type" evidence="13">
    <location>
        <begin position="1063"/>
        <end position="1090"/>
    </location>
</feature>
<feature type="domain" description="C2H2-type" evidence="13">
    <location>
        <begin position="495"/>
        <end position="523"/>
    </location>
</feature>
<evidence type="ECO:0000259" key="13">
    <source>
        <dbReference type="PROSITE" id="PS50157"/>
    </source>
</evidence>
<evidence type="ECO:0000256" key="12">
    <source>
        <dbReference type="SAM" id="MobiDB-lite"/>
    </source>
</evidence>
<feature type="region of interest" description="Disordered" evidence="12">
    <location>
        <begin position="287"/>
        <end position="316"/>
    </location>
</feature>
<feature type="compositionally biased region" description="Basic and acidic residues" evidence="12">
    <location>
        <begin position="467"/>
        <end position="476"/>
    </location>
</feature>
<feature type="region of interest" description="Disordered" evidence="12">
    <location>
        <begin position="782"/>
        <end position="803"/>
    </location>
</feature>
<comment type="similarity">
    <text evidence="2">Belongs to the krueppel C2H2-type zinc-finger protein family.</text>
</comment>
<dbReference type="FunFam" id="3.30.160.60:FF:000446">
    <property type="entry name" value="Zinc finger protein"/>
    <property type="match status" value="1"/>
</dbReference>
<evidence type="ECO:0000313" key="14">
    <source>
        <dbReference type="EMBL" id="SBS53096.1"/>
    </source>
</evidence>
<dbReference type="FunFam" id="3.30.160.60:FF:001480">
    <property type="entry name" value="Si:cabz01071911.3"/>
    <property type="match status" value="1"/>
</dbReference>
<protein>
    <recommendedName>
        <fullName evidence="13">C2H2-type domain-containing protein</fullName>
    </recommendedName>
</protein>
<keyword evidence="4" id="KW-0677">Repeat</keyword>
<evidence type="ECO:0000256" key="6">
    <source>
        <dbReference type="ARBA" id="ARBA00022833"/>
    </source>
</evidence>
<dbReference type="PROSITE" id="PS50157">
    <property type="entry name" value="ZINC_FINGER_C2H2_2"/>
    <property type="match status" value="22"/>
</dbReference>
<evidence type="ECO:0000256" key="5">
    <source>
        <dbReference type="ARBA" id="ARBA00022771"/>
    </source>
</evidence>
<dbReference type="PANTHER" id="PTHR24408">
    <property type="entry name" value="ZINC FINGER PROTEIN"/>
    <property type="match status" value="1"/>
</dbReference>
<sequence length="1152" mass="131433">MCDTQFQMDLEDTKEGILLQPLPEPLLIILSPPPPYLPAPGKVNMLWTKWLKCFERYTQALGEKELSDSSKLVLLQNSLGLEGERVFTSLIHAETTYAAAVSVLTDYFNSDQSSQVYRLKFRQRAQMPGETVGEFVSALEELLKPCDCGNLKEALVLEQLIEKTNSVQLRERLLQERESLTLSSALAIGKELETASCDSHFHQVSVDIGDDLGPPVQVKRKRGRPRRGEEKNKKQPRVTKILIKPPRLQDEYYYSKDRLYYSDDDEGKSQPAAEDNLDEAWDYEDASLPSDTVKGDVGSTDSDFDPEEVSGGDEDFDLSSMKRKPIYCPVCVNRTFKTQDRLIRHMRTHTKEKPFTCPVCDLAFSQSYHMTRHMRNQHSAGQYVCPICGETLESFDELHKHRKMHKHQELFCPECFERFTTNDELRDHVRSHRNNPTVSTEVQKTQAERDEMNDTATDVAPAAPSDSGDKCEDEKKGKKKKKKNTTALVSKTKRHYCPICVDKCFRGQNKLDRHMRTHTKEKPFTCSICSKTFSQSYHMTRHVRNQHTGGHYICPTCGESLKGFAELKKHEETHTTQFLFCLHCKEKFTNIEDLSSHIESHTNASSPQSEGQNDQQAGGLEVKFEETPHEKADCCDADSNDKESDNQVSTEDSNSDEAETRKDGCKTKEKASPTKAKRHFCPICVGKSFNGPTKLARHMRTHTKEKPFTCSICSKTFSQSYHMTRHVRNQHTGGHYICPTCGESLKGFAELKKHEETHTTQFLFCLHCKEKFTNIEDLSSHIESHTNASSPQSEGQNDQQAGGLEVKFEETPHEKADCCDADSNDKESDNQVSTEDSNSDEAETRKDGCKTKEKASPTKAKRHFCPICVGKSFNGPTKLARHMRTHNRRETKCPHCDNIFLKLTALKYHLRTHTVERPYQCSCCIESFVEQEDLEKHCLKHKKFKLERPYSCTRCDNAFSTLLELTEHMSSHEGEQPQTCPICGKTFLNKNKLERHLTIHSGERPHLCSVCGNGFASAASLKLHIHIHTGEKPFQCPQCSKRFRSNSGLRLHSRQHMDEPPSYDCPQCGRSYGRMTELKMHQRYHTGDKPYACTCCSKRFISKDKLNVHMRTHTGERPFSCPHCGQTFTQTGDRNRHISKNHPLENTTNDDI</sequence>
<dbReference type="Pfam" id="PF13894">
    <property type="entry name" value="zf-C2H2_4"/>
    <property type="match status" value="1"/>
</dbReference>
<dbReference type="Pfam" id="PF00096">
    <property type="entry name" value="zf-C2H2"/>
    <property type="match status" value="9"/>
</dbReference>
<feature type="region of interest" description="Disordered" evidence="12">
    <location>
        <begin position="206"/>
        <end position="241"/>
    </location>
</feature>
<feature type="compositionally biased region" description="Basic and acidic residues" evidence="12">
    <location>
        <begin position="658"/>
        <end position="671"/>
    </location>
</feature>
<dbReference type="PANTHER" id="PTHR24408:SF58">
    <property type="entry name" value="TRANSCRIPTION FACTOR (TFIIIA), PUTATIVE (AFU_ORTHOLOGUE AFUA_1G05150)-RELATED"/>
    <property type="match status" value="1"/>
</dbReference>
<keyword evidence="7" id="KW-0805">Transcription regulation</keyword>
<feature type="domain" description="C2H2-type" evidence="13">
    <location>
        <begin position="708"/>
        <end position="736"/>
    </location>
</feature>
<dbReference type="EMBL" id="HAEJ01012639">
    <property type="protein sequence ID" value="SBS53096.1"/>
    <property type="molecule type" value="Transcribed_RNA"/>
</dbReference>
<name>A0A1A8UZT0_NOTFU</name>
<feature type="domain" description="C2H2-type" evidence="13">
    <location>
        <begin position="524"/>
        <end position="552"/>
    </location>
</feature>
<evidence type="ECO:0000256" key="7">
    <source>
        <dbReference type="ARBA" id="ARBA00023015"/>
    </source>
</evidence>
<reference evidence="14" key="1">
    <citation type="submission" date="2016-05" db="EMBL/GenBank/DDBJ databases">
        <authorList>
            <person name="Lavstsen T."/>
            <person name="Jespersen J.S."/>
        </authorList>
    </citation>
    <scope>NUCLEOTIDE SEQUENCE</scope>
    <source>
        <tissue evidence="14">Brain</tissue>
    </source>
</reference>
<feature type="compositionally biased region" description="Polar residues" evidence="12">
    <location>
        <begin position="785"/>
        <end position="800"/>
    </location>
</feature>
<feature type="domain" description="C2H2-type" evidence="13">
    <location>
        <begin position="326"/>
        <end position="354"/>
    </location>
</feature>
<reference evidence="14" key="2">
    <citation type="submission" date="2016-06" db="EMBL/GenBank/DDBJ databases">
        <title>The genome of a short-lived fish provides insights into sex chromosome evolution and the genetic control of aging.</title>
        <authorList>
            <person name="Reichwald K."/>
            <person name="Felder M."/>
            <person name="Petzold A."/>
            <person name="Koch P."/>
            <person name="Groth M."/>
            <person name="Platzer M."/>
        </authorList>
    </citation>
    <scope>NUCLEOTIDE SEQUENCE</scope>
    <source>
        <tissue evidence="14">Brain</tissue>
    </source>
</reference>
<comment type="subcellular location">
    <subcellularLocation>
        <location evidence="1">Nucleus</location>
    </subcellularLocation>
</comment>
<feature type="region of interest" description="Disordered" evidence="12">
    <location>
        <begin position="815"/>
        <end position="855"/>
    </location>
</feature>
<dbReference type="GO" id="GO:0008270">
    <property type="term" value="F:zinc ion binding"/>
    <property type="evidence" value="ECO:0007669"/>
    <property type="project" value="UniProtKB-KW"/>
</dbReference>
<dbReference type="AlphaFoldDB" id="A0A1A8UZT0"/>
<dbReference type="FunFam" id="3.30.160.60:FF:001963">
    <property type="entry name" value="Replication initiator 1"/>
    <property type="match status" value="1"/>
</dbReference>
<feature type="compositionally biased region" description="Basic and acidic residues" evidence="12">
    <location>
        <begin position="842"/>
        <end position="855"/>
    </location>
</feature>
<dbReference type="SMART" id="SM00355">
    <property type="entry name" value="ZnF_C2H2"/>
    <property type="match status" value="22"/>
</dbReference>
<feature type="compositionally biased region" description="Basic and acidic residues" evidence="12">
    <location>
        <begin position="631"/>
        <end position="645"/>
    </location>
</feature>
<dbReference type="FunFam" id="3.30.160.60:FF:000110">
    <property type="entry name" value="Zinc finger protein-like"/>
    <property type="match status" value="1"/>
</dbReference>
<evidence type="ECO:0000256" key="11">
    <source>
        <dbReference type="PROSITE-ProRule" id="PRU00042"/>
    </source>
</evidence>
<feature type="domain" description="C2H2-type" evidence="13">
    <location>
        <begin position="891"/>
        <end position="918"/>
    </location>
</feature>
<dbReference type="InterPro" id="IPR036236">
    <property type="entry name" value="Znf_C2H2_sf"/>
</dbReference>
<evidence type="ECO:0000256" key="2">
    <source>
        <dbReference type="ARBA" id="ARBA00006991"/>
    </source>
</evidence>
<organism evidence="14">
    <name type="scientific">Nothobranchius furzeri</name>
    <name type="common">Turquoise killifish</name>
    <dbReference type="NCBI Taxonomy" id="105023"/>
    <lineage>
        <taxon>Eukaryota</taxon>
        <taxon>Metazoa</taxon>
        <taxon>Chordata</taxon>
        <taxon>Craniata</taxon>
        <taxon>Vertebrata</taxon>
        <taxon>Euteleostomi</taxon>
        <taxon>Actinopterygii</taxon>
        <taxon>Neopterygii</taxon>
        <taxon>Teleostei</taxon>
        <taxon>Neoteleostei</taxon>
        <taxon>Acanthomorphata</taxon>
        <taxon>Ovalentaria</taxon>
        <taxon>Atherinomorphae</taxon>
        <taxon>Cyprinodontiformes</taxon>
        <taxon>Nothobranchiidae</taxon>
        <taxon>Nothobranchius</taxon>
    </lineage>
</organism>
<dbReference type="GO" id="GO:0000981">
    <property type="term" value="F:DNA-binding transcription factor activity, RNA polymerase II-specific"/>
    <property type="evidence" value="ECO:0007669"/>
    <property type="project" value="TreeGrafter"/>
</dbReference>
<evidence type="ECO:0000256" key="1">
    <source>
        <dbReference type="ARBA" id="ARBA00004123"/>
    </source>
</evidence>
<evidence type="ECO:0000256" key="4">
    <source>
        <dbReference type="ARBA" id="ARBA00022737"/>
    </source>
</evidence>
<feature type="domain" description="C2H2-type" evidence="13">
    <location>
        <begin position="1034"/>
        <end position="1061"/>
    </location>
</feature>
<feature type="domain" description="C2H2-type" evidence="13">
    <location>
        <begin position="950"/>
        <end position="977"/>
    </location>
</feature>
<evidence type="ECO:0000256" key="8">
    <source>
        <dbReference type="ARBA" id="ARBA00023125"/>
    </source>
</evidence>
<feature type="domain" description="C2H2-type" evidence="13">
    <location>
        <begin position="410"/>
        <end position="437"/>
    </location>
</feature>
<dbReference type="InterPro" id="IPR013087">
    <property type="entry name" value="Znf_C2H2_type"/>
</dbReference>
<feature type="compositionally biased region" description="Acidic residues" evidence="12">
    <location>
        <begin position="302"/>
        <end position="316"/>
    </location>
</feature>
<keyword evidence="6" id="KW-0862">Zinc</keyword>
<feature type="region of interest" description="Disordered" evidence="12">
    <location>
        <begin position="598"/>
        <end position="619"/>
    </location>
</feature>
<keyword evidence="10" id="KW-0539">Nucleus</keyword>